<protein>
    <recommendedName>
        <fullName evidence="3">NERD domain-containing protein</fullName>
    </recommendedName>
</protein>
<dbReference type="Proteomes" id="UP000520011">
    <property type="component" value="Unassembled WGS sequence"/>
</dbReference>
<gene>
    <name evidence="1" type="ORF">HNQ34_003232</name>
</gene>
<keyword evidence="2" id="KW-1185">Reference proteome</keyword>
<accession>A0A7W8MW82</accession>
<dbReference type="AlphaFoldDB" id="A0A7W8MW82"/>
<name>A0A7W8MW82_9BACL</name>
<evidence type="ECO:0000313" key="1">
    <source>
        <dbReference type="EMBL" id="MBB5326114.1"/>
    </source>
</evidence>
<sequence length="706" mass="83305">MDFLIYFGVGGLDKVSSQYKDFKILENLVQKEKKFFSYFEKLLQENGVRYVVEILKNIGIGVNVYNNSRSNKLYERIIQKLREVAEKEDLKLVEEFEFQISILNLLFSSFYNQKIYKEINSEPNEFTLYGSIIALELLLRVIKDQVFNNGKNRALYPFEITIDRNYGRKIKNITKMSPNDQVEFIELVTQSSSKVIAFLQFYLCTGIEEIEINEEIPVEVIYKLLDHYRLIDIRTIIYDLFEDWKFNQYNISVNGKEISVFPVDKDEYKAKRISLNRFDLLRYKFMYRQNRATDIDHNSKFLPPKQFIDEIEVTDSIIAAQLFFSNDLDELCEKVIKDEEGKEKGKERVPLNCWIRAYNLIRKECETFLTSSLFPDSFSLNKWCLVKSKDDWIELFTKYGIPRDKASIIIKYLTFTRDSIDFFDCPFVKIKDRLILIPSLCARISASTSIISNLSKNDFNISFKGDNFEKTVRSAVEEKGIEPKKLYSIVKKEENKTDEYECDIAFYLGKDLYLCECKAFIQPKTSRGFFELEHKKKEALAQFKRISTYYEENIKVVNKELGMNEYKKPKNVYKILIITPMLGKEEQIDETTFIVDASAFKSFLDRQKPALIFNNKKYELRNTRFDQLFDGGISSKKLINYLKNPPLIALQKIRHYFVEQQVPIGDYTLNKLYSLKLFDDFVTYKNDNNDNLIKLIKYIQDLYSKA</sequence>
<proteinExistence type="predicted"/>
<evidence type="ECO:0008006" key="3">
    <source>
        <dbReference type="Google" id="ProtNLM"/>
    </source>
</evidence>
<dbReference type="EMBL" id="JACHEP010000028">
    <property type="protein sequence ID" value="MBB5326114.1"/>
    <property type="molecule type" value="Genomic_DNA"/>
</dbReference>
<organism evidence="1 2">
    <name type="scientific">Anoxybacteroides tepidamans</name>
    <dbReference type="NCBI Taxonomy" id="265948"/>
    <lineage>
        <taxon>Bacteria</taxon>
        <taxon>Bacillati</taxon>
        <taxon>Bacillota</taxon>
        <taxon>Bacilli</taxon>
        <taxon>Bacillales</taxon>
        <taxon>Anoxybacillaceae</taxon>
        <taxon>Anoxybacteroides</taxon>
    </lineage>
</organism>
<reference evidence="1 2" key="1">
    <citation type="submission" date="2020-08" db="EMBL/GenBank/DDBJ databases">
        <title>Genomic Encyclopedia of Type Strains, Phase IV (KMG-IV): sequencing the most valuable type-strain genomes for metagenomic binning, comparative biology and taxonomic classification.</title>
        <authorList>
            <person name="Goeker M."/>
        </authorList>
    </citation>
    <scope>NUCLEOTIDE SEQUENCE [LARGE SCALE GENOMIC DNA]</scope>
    <source>
        <strain evidence="1 2">DSM 16325</strain>
    </source>
</reference>
<dbReference type="RefSeq" id="WP_183256226.1">
    <property type="nucleotide sequence ID" value="NZ_JACHEP010000028.1"/>
</dbReference>
<comment type="caution">
    <text evidence="1">The sequence shown here is derived from an EMBL/GenBank/DDBJ whole genome shotgun (WGS) entry which is preliminary data.</text>
</comment>
<evidence type="ECO:0000313" key="2">
    <source>
        <dbReference type="Proteomes" id="UP000520011"/>
    </source>
</evidence>